<name>A0A5C2SKP6_9APHY</name>
<keyword evidence="2" id="KW-0472">Membrane</keyword>
<keyword evidence="2" id="KW-0812">Transmembrane</keyword>
<proteinExistence type="predicted"/>
<evidence type="ECO:0000313" key="4">
    <source>
        <dbReference type="Proteomes" id="UP000313359"/>
    </source>
</evidence>
<sequence length="710" mass="75465">MAGSVLAASTGVPGASSRSFRSSSLSGYHVLFADLVAPSVLLPCNDLIAMTSVSLAHTAAALPFNDASTGTVFTPFIIMVLALLLVLTLVILVTLVVFTFRSHRRVAQATEQVADDVESQTVKDAYFEVVDHGVKSASLWSRLSCWMPRLSAREPEPELPWTVYNVLPHLRPKAPLHVRLLKAVMFWRKEEVKREPFTVADAQRAKEELEARTSTQAAAAACEVRSEEVIRCWWSPVQIPEIVIHPCDDTPCTVFNEAPAAILSKPVDIVSELVTASTMPEASSPLPLVSSSESATVPPLPLGASLDALEVPMPSSTAPKDEEQIEESVNVSNFSGKAFVLGAPPKRKASSALALTTTSDDVAASVPFATSSPSDMPPDAEADSKFSAASTGHELDSPTTPPLVAESAPFSFVLASTSSATSSPTVADPTLSPASTASEPDSPMLLTPITEPLDFPLVIIPTPADVLEISTPSSTAFEDIKGKGKDVECFKLDAGCYRARCVTGFDSPLRLGLGLNLEEVQRLEEEEPQFVIGELSPGNSEDSIFDDSRDEVPWFMRASSSTSSTKSVPDILRALEEVATGSSTDSDNSSPPPTAGPSRLSFAGILEVIQRHLPPSESADCFTIGSLSPQSTCSDILDAYRDVEDEVVHHIHNRDSTNASVPPYGSNPINAFTNTWQASAPSLGMSLAWGAAPLRALAREWVALSSSVAG</sequence>
<protein>
    <submittedName>
        <fullName evidence="3">Uncharacterized protein</fullName>
    </submittedName>
</protein>
<evidence type="ECO:0000313" key="3">
    <source>
        <dbReference type="EMBL" id="RPD63697.1"/>
    </source>
</evidence>
<evidence type="ECO:0000256" key="1">
    <source>
        <dbReference type="SAM" id="MobiDB-lite"/>
    </source>
</evidence>
<keyword evidence="2" id="KW-1133">Transmembrane helix</keyword>
<feature type="region of interest" description="Disordered" evidence="1">
    <location>
        <begin position="420"/>
        <end position="447"/>
    </location>
</feature>
<dbReference type="Proteomes" id="UP000313359">
    <property type="component" value="Unassembled WGS sequence"/>
</dbReference>
<organism evidence="3 4">
    <name type="scientific">Lentinus tigrinus ALCF2SS1-6</name>
    <dbReference type="NCBI Taxonomy" id="1328759"/>
    <lineage>
        <taxon>Eukaryota</taxon>
        <taxon>Fungi</taxon>
        <taxon>Dikarya</taxon>
        <taxon>Basidiomycota</taxon>
        <taxon>Agaricomycotina</taxon>
        <taxon>Agaricomycetes</taxon>
        <taxon>Polyporales</taxon>
        <taxon>Polyporaceae</taxon>
        <taxon>Lentinus</taxon>
    </lineage>
</organism>
<dbReference type="STRING" id="1328759.A0A5C2SKP6"/>
<accession>A0A5C2SKP6</accession>
<evidence type="ECO:0000256" key="2">
    <source>
        <dbReference type="SAM" id="Phobius"/>
    </source>
</evidence>
<dbReference type="EMBL" id="ML122255">
    <property type="protein sequence ID" value="RPD63697.1"/>
    <property type="molecule type" value="Genomic_DNA"/>
</dbReference>
<keyword evidence="4" id="KW-1185">Reference proteome</keyword>
<dbReference type="OrthoDB" id="2758629at2759"/>
<feature type="region of interest" description="Disordered" evidence="1">
    <location>
        <begin position="366"/>
        <end position="402"/>
    </location>
</feature>
<reference evidence="3" key="1">
    <citation type="journal article" date="2018" name="Genome Biol. Evol.">
        <title>Genomics and development of Lentinus tigrinus, a white-rot wood-decaying mushroom with dimorphic fruiting bodies.</title>
        <authorList>
            <person name="Wu B."/>
            <person name="Xu Z."/>
            <person name="Knudson A."/>
            <person name="Carlson A."/>
            <person name="Chen N."/>
            <person name="Kovaka S."/>
            <person name="LaButti K."/>
            <person name="Lipzen A."/>
            <person name="Pennachio C."/>
            <person name="Riley R."/>
            <person name="Schakwitz W."/>
            <person name="Umezawa K."/>
            <person name="Ohm R.A."/>
            <person name="Grigoriev I.V."/>
            <person name="Nagy L.G."/>
            <person name="Gibbons J."/>
            <person name="Hibbett D."/>
        </authorList>
    </citation>
    <scope>NUCLEOTIDE SEQUENCE [LARGE SCALE GENOMIC DNA]</scope>
    <source>
        <strain evidence="3">ALCF2SS1-6</strain>
    </source>
</reference>
<dbReference type="AlphaFoldDB" id="A0A5C2SKP6"/>
<feature type="transmembrane region" description="Helical" evidence="2">
    <location>
        <begin position="72"/>
        <end position="98"/>
    </location>
</feature>
<gene>
    <name evidence="3" type="ORF">L227DRAFT_608256</name>
</gene>